<organism evidence="3 4">
    <name type="scientific">Aeromicrobium marinum DSM 15272</name>
    <dbReference type="NCBI Taxonomy" id="585531"/>
    <lineage>
        <taxon>Bacteria</taxon>
        <taxon>Bacillati</taxon>
        <taxon>Actinomycetota</taxon>
        <taxon>Actinomycetes</taxon>
        <taxon>Propionibacteriales</taxon>
        <taxon>Nocardioidaceae</taxon>
        <taxon>Aeromicrobium</taxon>
    </lineage>
</organism>
<dbReference type="PROSITE" id="PS51318">
    <property type="entry name" value="TAT"/>
    <property type="match status" value="1"/>
</dbReference>
<name>E2SBP2_9ACTN</name>
<feature type="chain" id="PRO_5038388208" description="SLH domain-containing protein" evidence="1">
    <location>
        <begin position="27"/>
        <end position="635"/>
    </location>
</feature>
<dbReference type="InterPro" id="IPR051465">
    <property type="entry name" value="Cell_Envelope_Struct_Comp"/>
</dbReference>
<dbReference type="PROSITE" id="PS51272">
    <property type="entry name" value="SLH"/>
    <property type="match status" value="3"/>
</dbReference>
<evidence type="ECO:0000256" key="1">
    <source>
        <dbReference type="SAM" id="SignalP"/>
    </source>
</evidence>
<dbReference type="InterPro" id="IPR001119">
    <property type="entry name" value="SLH_dom"/>
</dbReference>
<dbReference type="Proteomes" id="UP000003111">
    <property type="component" value="Unassembled WGS sequence"/>
</dbReference>
<dbReference type="HOGENOM" id="CLU_430637_0_0_11"/>
<accession>E2SBP2</accession>
<evidence type="ECO:0000259" key="2">
    <source>
        <dbReference type="PROSITE" id="PS51272"/>
    </source>
</evidence>
<dbReference type="EMBL" id="ACLF03000004">
    <property type="protein sequence ID" value="EFQ83788.1"/>
    <property type="molecule type" value="Genomic_DNA"/>
</dbReference>
<protein>
    <recommendedName>
        <fullName evidence="2">SLH domain-containing protein</fullName>
    </recommendedName>
</protein>
<feature type="domain" description="SLH" evidence="2">
    <location>
        <begin position="570"/>
        <end position="634"/>
    </location>
</feature>
<proteinExistence type="predicted"/>
<comment type="caution">
    <text evidence="3">The sequence shown here is derived from an EMBL/GenBank/DDBJ whole genome shotgun (WGS) entry which is preliminary data.</text>
</comment>
<evidence type="ECO:0000313" key="3">
    <source>
        <dbReference type="EMBL" id="EFQ83788.1"/>
    </source>
</evidence>
<dbReference type="InterPro" id="IPR006311">
    <property type="entry name" value="TAT_signal"/>
</dbReference>
<keyword evidence="4" id="KW-1185">Reference proteome</keyword>
<dbReference type="Pfam" id="PF00395">
    <property type="entry name" value="SLH"/>
    <property type="match status" value="3"/>
</dbReference>
<sequence>MSIRTRTRRHLAGVAAAAMTAGTLLAVGAAPASAEPVVTTGDTPVTDATFTWGLSGYAQVGIFGPWGFKDFTGDAAFLEGDVATTPNPTPQTEYAVDPVPATSFPTSKAGKAPNAVQFTDGTGVRDAATDVLTLAWDGSYTVNAYPVAFGAPNEIYEDPELTVNPDGSGDLTVEFTLGAGVDVNGDPVEAEEFGRLQLATFDAGSLSVETDGGFRVTPDYQGVTNDVANQTTTCTTEGGATGWWGSWPTEFIDAIADTAVVAHFYSTGCGGLQDNKPPLPFDVTFDEGDAPTVTVSETEVSSDGTTVVTVEGENFDPALATGARPPFLGQPGGAYVAFAKVADVWRPSQGAGGATRGVANGNPDLTKWAVPSAQLPVTGASGVELTPDGSFTAEITVDRATLDATATAATLTQYGIITYPGSGASAPSYETLTPLTFVDEVPSFTDVPENLTFHDEIIWLATSGITTGYEDGTFRPAEPVLREQMAAFLYRFADEPTVERPAESPFTDVSEDDTFYDEIIWLESTGITTGYDEADGTRTFRPSQPVLREQMAAFLYRFDEQDFVDDDGATFTDVAPAFEFFDEIEWLATTGITTGYQEAGDTVTFRGAQPVLREQMAAFLFRYDEYLQEQVPAVS</sequence>
<feature type="domain" description="SLH" evidence="2">
    <location>
        <begin position="504"/>
        <end position="569"/>
    </location>
</feature>
<dbReference type="STRING" id="585531.HMPREF0063_11451"/>
<dbReference type="eggNOG" id="COG0810">
    <property type="taxonomic scope" value="Bacteria"/>
</dbReference>
<gene>
    <name evidence="3" type="ORF">HMPREF0063_11451</name>
</gene>
<feature type="domain" description="SLH" evidence="2">
    <location>
        <begin position="440"/>
        <end position="503"/>
    </location>
</feature>
<evidence type="ECO:0000313" key="4">
    <source>
        <dbReference type="Proteomes" id="UP000003111"/>
    </source>
</evidence>
<reference evidence="3" key="1">
    <citation type="submission" date="2010-08" db="EMBL/GenBank/DDBJ databases">
        <authorList>
            <person name="Muzny D."/>
            <person name="Qin X."/>
            <person name="Buhay C."/>
            <person name="Dugan-Rocha S."/>
            <person name="Ding Y."/>
            <person name="Chen G."/>
            <person name="Hawes A."/>
            <person name="Holder M."/>
            <person name="Jhangiani S."/>
            <person name="Johnson A."/>
            <person name="Khan Z."/>
            <person name="Li Z."/>
            <person name="Liu W."/>
            <person name="Liu X."/>
            <person name="Perez L."/>
            <person name="Shen H."/>
            <person name="Wang Q."/>
            <person name="Watt J."/>
            <person name="Xi L."/>
            <person name="Xin Y."/>
            <person name="Zhou J."/>
            <person name="Deng J."/>
            <person name="Jiang H."/>
            <person name="Liu Y."/>
            <person name="Qu J."/>
            <person name="Song X.-Z."/>
            <person name="Zhang L."/>
            <person name="Villasana D."/>
            <person name="Johnson A."/>
            <person name="Liu J."/>
            <person name="Liyanage D."/>
            <person name="Lorensuhewa L."/>
            <person name="Robinson T."/>
            <person name="Song A."/>
            <person name="Song B.-B."/>
            <person name="Dinh H."/>
            <person name="Thornton R."/>
            <person name="Coyle M."/>
            <person name="Francisco L."/>
            <person name="Jackson L."/>
            <person name="Javaid M."/>
            <person name="Korchina V."/>
            <person name="Kovar C."/>
            <person name="Mata R."/>
            <person name="Mathew T."/>
            <person name="Ngo R."/>
            <person name="Nguyen L."/>
            <person name="Nguyen N."/>
            <person name="Okwuonu G."/>
            <person name="Ongeri F."/>
            <person name="Pham C."/>
            <person name="Simmons D."/>
            <person name="Wilczek-Boney K."/>
            <person name="Hale W."/>
            <person name="Jakkamsetti A."/>
            <person name="Pham P."/>
            <person name="Ruth R."/>
            <person name="San Lucas F."/>
            <person name="Warren J."/>
            <person name="Zhang J."/>
            <person name="Zhao Z."/>
            <person name="Zhou C."/>
            <person name="Zhu D."/>
            <person name="Lee S."/>
            <person name="Bess C."/>
            <person name="Blankenburg K."/>
            <person name="Forbes L."/>
            <person name="Fu Q."/>
            <person name="Gubbala S."/>
            <person name="Hirani K."/>
            <person name="Jayaseelan J.C."/>
            <person name="Lara F."/>
            <person name="Munidasa M."/>
            <person name="Palculict T."/>
            <person name="Patil S."/>
            <person name="Pu L.-L."/>
            <person name="Saada N."/>
            <person name="Tang L."/>
            <person name="Weissenberger G."/>
            <person name="Zhu Y."/>
            <person name="Hemphill L."/>
            <person name="Shang Y."/>
            <person name="Youmans B."/>
            <person name="Ayvaz T."/>
            <person name="Ross M."/>
            <person name="Santibanez J."/>
            <person name="Aqrawi P."/>
            <person name="Gross S."/>
            <person name="Joshi V."/>
            <person name="Fowler G."/>
            <person name="Nazareth L."/>
            <person name="Reid J."/>
            <person name="Worley K."/>
            <person name="Petrosino J."/>
            <person name="Highlander S."/>
            <person name="Gibbs R."/>
        </authorList>
    </citation>
    <scope>NUCLEOTIDE SEQUENCE [LARGE SCALE GENOMIC DNA]</scope>
    <source>
        <strain evidence="3">DSM 15272</strain>
    </source>
</reference>
<dbReference type="AlphaFoldDB" id="E2SBP2"/>
<keyword evidence="1" id="KW-0732">Signal</keyword>
<feature type="signal peptide" evidence="1">
    <location>
        <begin position="1"/>
        <end position="26"/>
    </location>
</feature>
<dbReference type="PANTHER" id="PTHR43308">
    <property type="entry name" value="OUTER MEMBRANE PROTEIN ALPHA-RELATED"/>
    <property type="match status" value="1"/>
</dbReference>
<dbReference type="RefSeq" id="WP_007078472.1">
    <property type="nucleotide sequence ID" value="NZ_CM001024.1"/>
</dbReference>